<feature type="domain" description="Glycosyltransferase 2-like" evidence="2">
    <location>
        <begin position="12"/>
        <end position="173"/>
    </location>
</feature>
<feature type="domain" description="Galactosyltransferase C-terminal" evidence="3">
    <location>
        <begin position="177"/>
        <end position="237"/>
    </location>
</feature>
<dbReference type="PANTHER" id="PTHR43685">
    <property type="entry name" value="GLYCOSYLTRANSFERASE"/>
    <property type="match status" value="1"/>
</dbReference>
<evidence type="ECO:0000256" key="1">
    <source>
        <dbReference type="ARBA" id="ARBA00022679"/>
    </source>
</evidence>
<comment type="caution">
    <text evidence="4">The sequence shown here is derived from an EMBL/GenBank/DDBJ whole genome shotgun (WGS) entry which is preliminary data.</text>
</comment>
<dbReference type="InterPro" id="IPR050834">
    <property type="entry name" value="Glycosyltransf_2"/>
</dbReference>
<organism evidence="4 5">
    <name type="scientific">Bacteroides acidifaciens</name>
    <dbReference type="NCBI Taxonomy" id="85831"/>
    <lineage>
        <taxon>Bacteria</taxon>
        <taxon>Pseudomonadati</taxon>
        <taxon>Bacteroidota</taxon>
        <taxon>Bacteroidia</taxon>
        <taxon>Bacteroidales</taxon>
        <taxon>Bacteroidaceae</taxon>
        <taxon>Bacteroides</taxon>
    </lineage>
</organism>
<dbReference type="InterPro" id="IPR027791">
    <property type="entry name" value="Galactosyl_T_C"/>
</dbReference>
<keyword evidence="1 4" id="KW-0808">Transferase</keyword>
<evidence type="ECO:0000313" key="4">
    <source>
        <dbReference type="EMBL" id="RLT80127.1"/>
    </source>
</evidence>
<dbReference type="InterPro" id="IPR001173">
    <property type="entry name" value="Glyco_trans_2-like"/>
</dbReference>
<dbReference type="PANTHER" id="PTHR43685:SF3">
    <property type="entry name" value="SLR2126 PROTEIN"/>
    <property type="match status" value="1"/>
</dbReference>
<dbReference type="GeneID" id="93045653"/>
<dbReference type="InterPro" id="IPR029044">
    <property type="entry name" value="Nucleotide-diphossugar_trans"/>
</dbReference>
<name>A0A3L7Z5Z1_9BACE</name>
<dbReference type="EMBL" id="RAZM01000026">
    <property type="protein sequence ID" value="RLT80127.1"/>
    <property type="molecule type" value="Genomic_DNA"/>
</dbReference>
<dbReference type="Pfam" id="PF02709">
    <property type="entry name" value="Glyco_transf_7C"/>
    <property type="match status" value="1"/>
</dbReference>
<evidence type="ECO:0000313" key="5">
    <source>
        <dbReference type="Proteomes" id="UP000267159"/>
    </source>
</evidence>
<dbReference type="Gene3D" id="3.90.550.10">
    <property type="entry name" value="Spore Coat Polysaccharide Biosynthesis Protein SpsA, Chain A"/>
    <property type="match status" value="1"/>
</dbReference>
<dbReference type="STRING" id="1235814.GCA_000613385_04872"/>
<dbReference type="SUPFAM" id="SSF53448">
    <property type="entry name" value="Nucleotide-diphospho-sugar transferases"/>
    <property type="match status" value="1"/>
</dbReference>
<protein>
    <submittedName>
        <fullName evidence="4">Glycosyltransferase</fullName>
    </submittedName>
</protein>
<dbReference type="AlphaFoldDB" id="A0A3L7Z5Z1"/>
<sequence>MNKPMASNISTSLIISTYNRSDALELCVKSVLRQSLLPDEIIIADDGSKEDTRELIHQLAASSEVPIIHVWHEDLGFRLASIRNKAIAKASKEYIIQIDGDIVLHKDFVKDHVCFAKKGSFVTGSRVLIGEVLTNQMLAEKKCIVSIRNKGTKNTINGIHLPALAPLLQYYRQWDITYSRGCNMAFWREDLLKVNGYNETITGWGSEDHELVCRLMNSGIHKRTIKFAGIAFHLHHKLSKTDNLHNNKKILNETRKKRLVWCENGISKKKQ</sequence>
<evidence type="ECO:0000259" key="2">
    <source>
        <dbReference type="Pfam" id="PF00535"/>
    </source>
</evidence>
<proteinExistence type="predicted"/>
<reference evidence="4 5" key="1">
    <citation type="submission" date="2018-09" db="EMBL/GenBank/DDBJ databases">
        <title>Murine metabolic-syndrome-specific gut microbial biobank.</title>
        <authorList>
            <person name="Liu C."/>
        </authorList>
    </citation>
    <scope>NUCLEOTIDE SEQUENCE [LARGE SCALE GENOMIC DNA]</scope>
    <source>
        <strain evidence="4 5">0.1X-D8-26</strain>
    </source>
</reference>
<dbReference type="Pfam" id="PF00535">
    <property type="entry name" value="Glycos_transf_2"/>
    <property type="match status" value="1"/>
</dbReference>
<accession>A0A3L7Z5Z1</accession>
<dbReference type="RefSeq" id="WP_024986034.1">
    <property type="nucleotide sequence ID" value="NZ_CAKOCY010000135.1"/>
</dbReference>
<dbReference type="CDD" id="cd06420">
    <property type="entry name" value="GT2_Chondriotin_Pol_N"/>
    <property type="match status" value="1"/>
</dbReference>
<dbReference type="GO" id="GO:0016740">
    <property type="term" value="F:transferase activity"/>
    <property type="evidence" value="ECO:0007669"/>
    <property type="project" value="UniProtKB-KW"/>
</dbReference>
<dbReference type="Proteomes" id="UP000267159">
    <property type="component" value="Unassembled WGS sequence"/>
</dbReference>
<gene>
    <name evidence="4" type="ORF">D7Y07_09810</name>
</gene>
<evidence type="ECO:0000259" key="3">
    <source>
        <dbReference type="Pfam" id="PF02709"/>
    </source>
</evidence>